<dbReference type="STRING" id="670386.D3B3B8"/>
<dbReference type="GO" id="GO:0004842">
    <property type="term" value="F:ubiquitin-protein transferase activity"/>
    <property type="evidence" value="ECO:0007669"/>
    <property type="project" value="InterPro"/>
</dbReference>
<keyword evidence="5" id="KW-0833">Ubl conjugation pathway</keyword>
<reference evidence="12 13" key="1">
    <citation type="journal article" date="2011" name="Genome Res.">
        <title>Phylogeny-wide analysis of social amoeba genomes highlights ancient origins for complex intercellular communication.</title>
        <authorList>
            <person name="Heidel A.J."/>
            <person name="Lawal H.M."/>
            <person name="Felder M."/>
            <person name="Schilde C."/>
            <person name="Helps N.R."/>
            <person name="Tunggal B."/>
            <person name="Rivero F."/>
            <person name="John U."/>
            <person name="Schleicher M."/>
            <person name="Eichinger L."/>
            <person name="Platzer M."/>
            <person name="Noegel A.A."/>
            <person name="Schaap P."/>
            <person name="Gloeckner G."/>
        </authorList>
    </citation>
    <scope>NUCLEOTIDE SEQUENCE [LARGE SCALE GENOMIC DNA]</scope>
    <source>
        <strain evidence="13">ATCC 26659 / Pp 5 / PN500</strain>
    </source>
</reference>
<evidence type="ECO:0000256" key="8">
    <source>
        <dbReference type="SAM" id="MobiDB-lite"/>
    </source>
</evidence>
<keyword evidence="1" id="KW-0808">Transferase</keyword>
<dbReference type="InterPro" id="IPR044066">
    <property type="entry name" value="TRIAD_supradom"/>
</dbReference>
<evidence type="ECO:0000256" key="1">
    <source>
        <dbReference type="ARBA" id="ARBA00022679"/>
    </source>
</evidence>
<dbReference type="InterPro" id="IPR031127">
    <property type="entry name" value="E3_UB_ligase_RBR"/>
</dbReference>
<sequence length="508" mass="57494">MIEIVSDGNQTDIINNNGCNDQPVISRSVIPTPPPLPPVSKVNFTFKCNGKRNTKNESLASTTTTTTTTTTTLTSTPENRKNSFDSFLSGLHLGCILKERDLLNNFPMDSDIFWSDDFLDNRDSNYQHIKQQTTITTTTSSISTSTIGIELSDTSATNTSCCSSSSSVNSSPAVEDDTSYQAKGGECPICLDTYDVMVEFPVCNHTYCLSCTESHLREQVWRFKGKKLSCPDPKCNHSLLSDEKFNSKFLDKVSHDKLELYKVINNKLFGDKNIIFCLSCFHPLSKPSGTDMTIICDNSECKLELCYECATESHHGMTCEENKKYIFDTLSEDEKKSLKYLEAEQYKACPKCGITTYKEDGCEYVYCLACGHQFCYFCLEPHDHNLSTHVHGPKYVAPKYDNYYNYAYHQRRGFFQRHYKIKHAATCFALGVGAVIVGPPVIVVGAIPYATYRLATHIRKVMKQRKLTQKKCNFDNWVLEEKKRREALGLEVSDYINENYNKLNVKST</sequence>
<keyword evidence="9" id="KW-1133">Transmembrane helix</keyword>
<dbReference type="Pfam" id="PF13445">
    <property type="entry name" value="zf-RING_UBOX"/>
    <property type="match status" value="1"/>
</dbReference>
<accession>D3B3B8</accession>
<keyword evidence="2" id="KW-0479">Metal-binding</keyword>
<dbReference type="PROSITE" id="PS50089">
    <property type="entry name" value="ZF_RING_2"/>
    <property type="match status" value="1"/>
</dbReference>
<keyword evidence="6" id="KW-0862">Zinc</keyword>
<evidence type="ECO:0000313" key="13">
    <source>
        <dbReference type="Proteomes" id="UP000001396"/>
    </source>
</evidence>
<evidence type="ECO:0000256" key="9">
    <source>
        <dbReference type="SAM" id="Phobius"/>
    </source>
</evidence>
<evidence type="ECO:0000313" key="12">
    <source>
        <dbReference type="EMBL" id="EFA83816.1"/>
    </source>
</evidence>
<dbReference type="GeneID" id="31358407"/>
<dbReference type="Pfam" id="PF22191">
    <property type="entry name" value="IBR_1"/>
    <property type="match status" value="1"/>
</dbReference>
<dbReference type="InterPro" id="IPR027370">
    <property type="entry name" value="Znf-RING_euk"/>
</dbReference>
<dbReference type="SMART" id="SM00184">
    <property type="entry name" value="RING"/>
    <property type="match status" value="2"/>
</dbReference>
<dbReference type="Gene3D" id="3.30.40.10">
    <property type="entry name" value="Zinc/RING finger domain, C3HC4 (zinc finger)"/>
    <property type="match status" value="1"/>
</dbReference>
<keyword evidence="3" id="KW-0677">Repeat</keyword>
<dbReference type="InterPro" id="IPR013083">
    <property type="entry name" value="Znf_RING/FYVE/PHD"/>
</dbReference>
<protein>
    <recommendedName>
        <fullName evidence="14">RING-type domain-containing protein</fullName>
    </recommendedName>
</protein>
<feature type="domain" description="RING-type" evidence="10">
    <location>
        <begin position="187"/>
        <end position="234"/>
    </location>
</feature>
<dbReference type="InterPro" id="IPR017907">
    <property type="entry name" value="Znf_RING_CS"/>
</dbReference>
<evidence type="ECO:0008006" key="14">
    <source>
        <dbReference type="Google" id="ProtNLM"/>
    </source>
</evidence>
<gene>
    <name evidence="12" type="ORF">PPL_02884</name>
</gene>
<keyword evidence="4 7" id="KW-0863">Zinc-finger</keyword>
<dbReference type="SUPFAM" id="SSF57850">
    <property type="entry name" value="RING/U-box"/>
    <property type="match status" value="3"/>
</dbReference>
<feature type="region of interest" description="Disordered" evidence="8">
    <location>
        <begin position="55"/>
        <end position="78"/>
    </location>
</feature>
<dbReference type="Gene3D" id="1.20.120.1750">
    <property type="match status" value="1"/>
</dbReference>
<dbReference type="GO" id="GO:0016567">
    <property type="term" value="P:protein ubiquitination"/>
    <property type="evidence" value="ECO:0007669"/>
    <property type="project" value="InterPro"/>
</dbReference>
<dbReference type="PROSITE" id="PS51873">
    <property type="entry name" value="TRIAD"/>
    <property type="match status" value="1"/>
</dbReference>
<evidence type="ECO:0000259" key="10">
    <source>
        <dbReference type="PROSITE" id="PS50089"/>
    </source>
</evidence>
<evidence type="ECO:0000256" key="7">
    <source>
        <dbReference type="PROSITE-ProRule" id="PRU00175"/>
    </source>
</evidence>
<evidence type="ECO:0000256" key="3">
    <source>
        <dbReference type="ARBA" id="ARBA00022737"/>
    </source>
</evidence>
<evidence type="ECO:0000256" key="2">
    <source>
        <dbReference type="ARBA" id="ARBA00022723"/>
    </source>
</evidence>
<dbReference type="AlphaFoldDB" id="D3B3B8"/>
<dbReference type="InterPro" id="IPR001841">
    <property type="entry name" value="Znf_RING"/>
</dbReference>
<comment type="caution">
    <text evidence="12">The sequence shown here is derived from an EMBL/GenBank/DDBJ whole genome shotgun (WGS) entry which is preliminary data.</text>
</comment>
<proteinExistence type="predicted"/>
<evidence type="ECO:0000259" key="11">
    <source>
        <dbReference type="PROSITE" id="PS51873"/>
    </source>
</evidence>
<feature type="domain" description="RING-type" evidence="11">
    <location>
        <begin position="183"/>
        <end position="404"/>
    </location>
</feature>
<keyword evidence="9" id="KW-0812">Transmembrane</keyword>
<dbReference type="Proteomes" id="UP000001396">
    <property type="component" value="Unassembled WGS sequence"/>
</dbReference>
<dbReference type="EMBL" id="ADBJ01000010">
    <property type="protein sequence ID" value="EFA83816.1"/>
    <property type="molecule type" value="Genomic_DNA"/>
</dbReference>
<dbReference type="PANTHER" id="PTHR11685">
    <property type="entry name" value="RBR FAMILY RING FINGER AND IBR DOMAIN-CONTAINING"/>
    <property type="match status" value="1"/>
</dbReference>
<dbReference type="InParanoid" id="D3B3B8"/>
<feature type="compositionally biased region" description="Low complexity" evidence="8">
    <location>
        <begin position="61"/>
        <end position="76"/>
    </location>
</feature>
<dbReference type="GO" id="GO:0008270">
    <property type="term" value="F:zinc ion binding"/>
    <property type="evidence" value="ECO:0007669"/>
    <property type="project" value="UniProtKB-KW"/>
</dbReference>
<dbReference type="RefSeq" id="XP_020435933.1">
    <property type="nucleotide sequence ID" value="XM_020573861.1"/>
</dbReference>
<dbReference type="CDD" id="cd20336">
    <property type="entry name" value="Rcat_RBR"/>
    <property type="match status" value="1"/>
</dbReference>
<keyword evidence="13" id="KW-1185">Reference proteome</keyword>
<feature type="transmembrane region" description="Helical" evidence="9">
    <location>
        <begin position="428"/>
        <end position="452"/>
    </location>
</feature>
<evidence type="ECO:0000256" key="5">
    <source>
        <dbReference type="ARBA" id="ARBA00022786"/>
    </source>
</evidence>
<dbReference type="PROSITE" id="PS00518">
    <property type="entry name" value="ZF_RING_1"/>
    <property type="match status" value="1"/>
</dbReference>
<dbReference type="OMA" id="CATESHH"/>
<keyword evidence="9" id="KW-0472">Membrane</keyword>
<name>D3B3B8_HETP5</name>
<organism evidence="12 13">
    <name type="scientific">Heterostelium pallidum (strain ATCC 26659 / Pp 5 / PN500)</name>
    <name type="common">Cellular slime mold</name>
    <name type="synonym">Polysphondylium pallidum</name>
    <dbReference type="NCBI Taxonomy" id="670386"/>
    <lineage>
        <taxon>Eukaryota</taxon>
        <taxon>Amoebozoa</taxon>
        <taxon>Evosea</taxon>
        <taxon>Eumycetozoa</taxon>
        <taxon>Dictyostelia</taxon>
        <taxon>Acytosteliales</taxon>
        <taxon>Acytosteliaceae</taxon>
        <taxon>Heterostelium</taxon>
    </lineage>
</organism>
<evidence type="ECO:0000256" key="6">
    <source>
        <dbReference type="ARBA" id="ARBA00022833"/>
    </source>
</evidence>
<evidence type="ECO:0000256" key="4">
    <source>
        <dbReference type="ARBA" id="ARBA00022771"/>
    </source>
</evidence>